<evidence type="ECO:0000256" key="1">
    <source>
        <dbReference type="SAM" id="MobiDB-lite"/>
    </source>
</evidence>
<dbReference type="Proteomes" id="UP001519460">
    <property type="component" value="Unassembled WGS sequence"/>
</dbReference>
<organism evidence="2 3">
    <name type="scientific">Batillaria attramentaria</name>
    <dbReference type="NCBI Taxonomy" id="370345"/>
    <lineage>
        <taxon>Eukaryota</taxon>
        <taxon>Metazoa</taxon>
        <taxon>Spiralia</taxon>
        <taxon>Lophotrochozoa</taxon>
        <taxon>Mollusca</taxon>
        <taxon>Gastropoda</taxon>
        <taxon>Caenogastropoda</taxon>
        <taxon>Sorbeoconcha</taxon>
        <taxon>Cerithioidea</taxon>
        <taxon>Batillariidae</taxon>
        <taxon>Batillaria</taxon>
    </lineage>
</organism>
<name>A0ABD0LS50_9CAEN</name>
<keyword evidence="3" id="KW-1185">Reference proteome</keyword>
<reference evidence="2 3" key="1">
    <citation type="journal article" date="2023" name="Sci. Data">
        <title>Genome assembly of the Korean intertidal mud-creeper Batillaria attramentaria.</title>
        <authorList>
            <person name="Patra A.K."/>
            <person name="Ho P.T."/>
            <person name="Jun S."/>
            <person name="Lee S.J."/>
            <person name="Kim Y."/>
            <person name="Won Y.J."/>
        </authorList>
    </citation>
    <scope>NUCLEOTIDE SEQUENCE [LARGE SCALE GENOMIC DNA]</scope>
    <source>
        <strain evidence="2">Wonlab-2016</strain>
    </source>
</reference>
<protein>
    <submittedName>
        <fullName evidence="2">Uncharacterized protein</fullName>
    </submittedName>
</protein>
<feature type="region of interest" description="Disordered" evidence="1">
    <location>
        <begin position="53"/>
        <end position="83"/>
    </location>
</feature>
<dbReference type="AlphaFoldDB" id="A0ABD0LS50"/>
<evidence type="ECO:0000313" key="2">
    <source>
        <dbReference type="EMBL" id="KAK7502162.1"/>
    </source>
</evidence>
<feature type="compositionally biased region" description="Basic residues" evidence="1">
    <location>
        <begin position="8"/>
        <end position="17"/>
    </location>
</feature>
<feature type="region of interest" description="Disordered" evidence="1">
    <location>
        <begin position="1"/>
        <end position="29"/>
    </location>
</feature>
<evidence type="ECO:0000313" key="3">
    <source>
        <dbReference type="Proteomes" id="UP001519460"/>
    </source>
</evidence>
<gene>
    <name evidence="2" type="ORF">BaRGS_00006526</name>
</gene>
<accession>A0ABD0LS50</accession>
<dbReference type="EMBL" id="JACVVK020000027">
    <property type="protein sequence ID" value="KAK7502162.1"/>
    <property type="molecule type" value="Genomic_DNA"/>
</dbReference>
<comment type="caution">
    <text evidence="2">The sequence shown here is derived from an EMBL/GenBank/DDBJ whole genome shotgun (WGS) entry which is preliminary data.</text>
</comment>
<proteinExistence type="predicted"/>
<sequence>MRAEQRVRGRKRVKRQTARPTQTPSRLEDRPVTIVTSSLSPYLTYFAEYTHGPRREHNTVPRPHVPLPAAGTRPPVTWQPVIG</sequence>